<gene>
    <name evidence="9" type="ORF">BO222_01430</name>
</gene>
<dbReference type="RefSeq" id="WP_075817729.1">
    <property type="nucleotide sequence ID" value="NZ_CAPIAK010000035.1"/>
</dbReference>
<dbReference type="GO" id="GO:0006006">
    <property type="term" value="P:glucose metabolic process"/>
    <property type="evidence" value="ECO:0007669"/>
    <property type="project" value="TreeGrafter"/>
</dbReference>
<protein>
    <recommendedName>
        <fullName evidence="5">Aldose 1-epimerase</fullName>
        <ecNumber evidence="5">5.1.3.3</ecNumber>
    </recommendedName>
</protein>
<evidence type="ECO:0000313" key="10">
    <source>
        <dbReference type="Proteomes" id="UP000186341"/>
    </source>
</evidence>
<dbReference type="GeneID" id="82201903"/>
<organism evidence="9 10">
    <name type="scientific">Ileibacterium valens</name>
    <dbReference type="NCBI Taxonomy" id="1862668"/>
    <lineage>
        <taxon>Bacteria</taxon>
        <taxon>Bacillati</taxon>
        <taxon>Bacillota</taxon>
        <taxon>Erysipelotrichia</taxon>
        <taxon>Erysipelotrichales</taxon>
        <taxon>Erysipelotrichaceae</taxon>
        <taxon>Ileibacterium</taxon>
    </lineage>
</organism>
<dbReference type="InterPro" id="IPR015443">
    <property type="entry name" value="Aldose_1-epimerase"/>
</dbReference>
<evidence type="ECO:0000256" key="4">
    <source>
        <dbReference type="ARBA" id="ARBA00023277"/>
    </source>
</evidence>
<feature type="binding site" evidence="7">
    <location>
        <position position="238"/>
    </location>
    <ligand>
        <name>beta-D-galactose</name>
        <dbReference type="ChEBI" id="CHEBI:27667"/>
    </ligand>
</feature>
<comment type="similarity">
    <text evidence="2 5">Belongs to the aldose epimerase family.</text>
</comment>
<dbReference type="OrthoDB" id="9779408at2"/>
<dbReference type="PANTHER" id="PTHR10091:SF0">
    <property type="entry name" value="GALACTOSE MUTAROTASE"/>
    <property type="match status" value="1"/>
</dbReference>
<evidence type="ECO:0000256" key="8">
    <source>
        <dbReference type="PIRSR" id="PIRSR005096-3"/>
    </source>
</evidence>
<keyword evidence="3 5" id="KW-0413">Isomerase</keyword>
<comment type="pathway">
    <text evidence="1 5">Carbohydrate metabolism; hexose metabolism.</text>
</comment>
<dbReference type="GO" id="GO:0030246">
    <property type="term" value="F:carbohydrate binding"/>
    <property type="evidence" value="ECO:0007669"/>
    <property type="project" value="InterPro"/>
</dbReference>
<dbReference type="InterPro" id="IPR011013">
    <property type="entry name" value="Gal_mutarotase_sf_dom"/>
</dbReference>
<dbReference type="PIRSF" id="PIRSF005096">
    <property type="entry name" value="GALM"/>
    <property type="match status" value="1"/>
</dbReference>
<dbReference type="GO" id="GO:0033499">
    <property type="term" value="P:galactose catabolic process via UDP-galactose, Leloir pathway"/>
    <property type="evidence" value="ECO:0007669"/>
    <property type="project" value="TreeGrafter"/>
</dbReference>
<dbReference type="CDD" id="cd09019">
    <property type="entry name" value="galactose_mutarotase_like"/>
    <property type="match status" value="1"/>
</dbReference>
<comment type="caution">
    <text evidence="9">The sequence shown here is derived from an EMBL/GenBank/DDBJ whole genome shotgun (WGS) entry which is preliminary data.</text>
</comment>
<dbReference type="SUPFAM" id="SSF74650">
    <property type="entry name" value="Galactose mutarotase-like"/>
    <property type="match status" value="1"/>
</dbReference>
<dbReference type="InterPro" id="IPR047215">
    <property type="entry name" value="Galactose_mutarotase-like"/>
</dbReference>
<evidence type="ECO:0000256" key="3">
    <source>
        <dbReference type="ARBA" id="ARBA00023235"/>
    </source>
</evidence>
<dbReference type="PANTHER" id="PTHR10091">
    <property type="entry name" value="ALDOSE-1-EPIMERASE"/>
    <property type="match status" value="1"/>
</dbReference>
<dbReference type="EC" id="5.1.3.3" evidence="5"/>
<dbReference type="Pfam" id="PF01263">
    <property type="entry name" value="Aldose_epim"/>
    <property type="match status" value="1"/>
</dbReference>
<feature type="active site" description="Proton donor" evidence="6">
    <location>
        <position position="168"/>
    </location>
</feature>
<dbReference type="GO" id="GO:0004034">
    <property type="term" value="F:aldose 1-epimerase activity"/>
    <property type="evidence" value="ECO:0007669"/>
    <property type="project" value="UniProtKB-EC"/>
</dbReference>
<evidence type="ECO:0000256" key="5">
    <source>
        <dbReference type="PIRNR" id="PIRNR005096"/>
    </source>
</evidence>
<name>A0A1U7NIS1_9FIRM</name>
<accession>A0A1U7NIS1</accession>
<sequence>MKQYFGKNRSNEDIHLFTLENDRYQIQVTDYGAALVSYRLKDRDINIVAGFDNADDYLLHTAHFGAMIGRVANRIKNAKFTLDQITYYLSANKGSNSLHGGFNGFDKFLFQGHEQENKVIFTGISADGDEGYPGNLKITITYELLENGIRIECDGMSTQKTLFGITNHSYFNLNGDGPIDSHIVSIHSSQYAPNDETGTANGKLLFVENTPFDFRKDKEIGKDLHSLDEQLLLNGGYDHHFSIEGEGLRDMAKCKANGLKLRIRSNLPGIHFYTGNFLKGDYCGPLGEVYDRHSRVCFEPEFYPNAINYEDHKKPILQPNVHDVQIIEYLLEEADEAD</sequence>
<evidence type="ECO:0000256" key="2">
    <source>
        <dbReference type="ARBA" id="ARBA00006206"/>
    </source>
</evidence>
<dbReference type="Gene3D" id="2.70.98.10">
    <property type="match status" value="1"/>
</dbReference>
<dbReference type="InterPro" id="IPR008183">
    <property type="entry name" value="Aldose_1/G6P_1-epimerase"/>
</dbReference>
<keyword evidence="10" id="KW-1185">Reference proteome</keyword>
<reference evidence="9 10" key="1">
    <citation type="submission" date="2016-11" db="EMBL/GenBank/DDBJ databases">
        <title>Description of two novel members of the family Erysipelotrichaceae: Ileibacterium lipovorans gen. nov., sp. nov. and Dubosiella newyorkensis, gen. nov., sp. nov.</title>
        <authorList>
            <person name="Cox L.M."/>
            <person name="Sohn J."/>
            <person name="Tyrrell K.L."/>
            <person name="Citron D.M."/>
            <person name="Lawson P.A."/>
            <person name="Patel N.B."/>
            <person name="Iizumi T."/>
            <person name="Perez-Perez G.I."/>
            <person name="Goldstein E.J."/>
            <person name="Blaser M.J."/>
        </authorList>
    </citation>
    <scope>NUCLEOTIDE SEQUENCE [LARGE SCALE GENOMIC DNA]</scope>
    <source>
        <strain evidence="9 10">NYU-BL-A3</strain>
    </source>
</reference>
<proteinExistence type="inferred from homology"/>
<dbReference type="EMBL" id="MPJW01000051">
    <property type="protein sequence ID" value="OLU42532.1"/>
    <property type="molecule type" value="Genomic_DNA"/>
</dbReference>
<evidence type="ECO:0000313" key="9">
    <source>
        <dbReference type="EMBL" id="OLU42532.1"/>
    </source>
</evidence>
<evidence type="ECO:0000256" key="6">
    <source>
        <dbReference type="PIRSR" id="PIRSR005096-1"/>
    </source>
</evidence>
<evidence type="ECO:0000256" key="1">
    <source>
        <dbReference type="ARBA" id="ARBA00005028"/>
    </source>
</evidence>
<dbReference type="Proteomes" id="UP000186341">
    <property type="component" value="Unassembled WGS sequence"/>
</dbReference>
<comment type="catalytic activity">
    <reaction evidence="5">
        <text>alpha-D-glucose = beta-D-glucose</text>
        <dbReference type="Rhea" id="RHEA:10264"/>
        <dbReference type="ChEBI" id="CHEBI:15903"/>
        <dbReference type="ChEBI" id="CHEBI:17925"/>
        <dbReference type="EC" id="5.1.3.3"/>
    </reaction>
</comment>
<dbReference type="AlphaFoldDB" id="A0A1U7NIS1"/>
<feature type="binding site" evidence="8">
    <location>
        <begin position="168"/>
        <end position="170"/>
    </location>
    <ligand>
        <name>beta-D-galactose</name>
        <dbReference type="ChEBI" id="CHEBI:27667"/>
    </ligand>
</feature>
<evidence type="ECO:0000256" key="7">
    <source>
        <dbReference type="PIRSR" id="PIRSR005096-2"/>
    </source>
</evidence>
<dbReference type="UniPathway" id="UPA00242"/>
<feature type="active site" description="Proton acceptor" evidence="6">
    <location>
        <position position="299"/>
    </location>
</feature>
<dbReference type="InterPro" id="IPR014718">
    <property type="entry name" value="GH-type_carb-bd"/>
</dbReference>
<feature type="binding site" evidence="8">
    <location>
        <begin position="73"/>
        <end position="74"/>
    </location>
    <ligand>
        <name>beta-D-galactose</name>
        <dbReference type="ChEBI" id="CHEBI:27667"/>
    </ligand>
</feature>
<keyword evidence="4 5" id="KW-0119">Carbohydrate metabolism</keyword>